<feature type="compositionally biased region" description="Polar residues" evidence="1">
    <location>
        <begin position="164"/>
        <end position="177"/>
    </location>
</feature>
<dbReference type="STRING" id="913774.A0A0C3GJP0"/>
<feature type="compositionally biased region" description="Polar residues" evidence="1">
    <location>
        <begin position="275"/>
        <end position="290"/>
    </location>
</feature>
<keyword evidence="4" id="KW-1185">Reference proteome</keyword>
<dbReference type="PANTHER" id="PTHR14689">
    <property type="entry name" value="PHORBOL-ESTER_DAG-TYPE DOMAIN-CONTAINING PROTEIN"/>
    <property type="match status" value="1"/>
</dbReference>
<accession>A0A0C3GJP0</accession>
<feature type="compositionally biased region" description="Acidic residues" evidence="1">
    <location>
        <begin position="147"/>
        <end position="161"/>
    </location>
</feature>
<evidence type="ECO:0000259" key="2">
    <source>
        <dbReference type="Pfam" id="PF13926"/>
    </source>
</evidence>
<dbReference type="EMBL" id="KN832884">
    <property type="protein sequence ID" value="KIM96355.1"/>
    <property type="molecule type" value="Genomic_DNA"/>
</dbReference>
<name>A0A0C3GJP0_OIDMZ</name>
<dbReference type="PANTHER" id="PTHR14689:SF0">
    <property type="entry name" value="COILED-COIL DOMAIN-CONTAINING PROTEIN 82"/>
    <property type="match status" value="1"/>
</dbReference>
<feature type="compositionally biased region" description="Polar residues" evidence="1">
    <location>
        <begin position="355"/>
        <end position="376"/>
    </location>
</feature>
<feature type="compositionally biased region" description="Basic and acidic residues" evidence="1">
    <location>
        <begin position="305"/>
        <end position="321"/>
    </location>
</feature>
<gene>
    <name evidence="3" type="ORF">OIDMADRAFT_105938</name>
</gene>
<dbReference type="OrthoDB" id="21499at2759"/>
<protein>
    <recommendedName>
        <fullName evidence="2">DUF4211 domain-containing protein</fullName>
    </recommendedName>
</protein>
<reference evidence="3 4" key="1">
    <citation type="submission" date="2014-04" db="EMBL/GenBank/DDBJ databases">
        <authorList>
            <consortium name="DOE Joint Genome Institute"/>
            <person name="Kuo A."/>
            <person name="Martino E."/>
            <person name="Perotto S."/>
            <person name="Kohler A."/>
            <person name="Nagy L.G."/>
            <person name="Floudas D."/>
            <person name="Copeland A."/>
            <person name="Barry K.W."/>
            <person name="Cichocki N."/>
            <person name="Veneault-Fourrey C."/>
            <person name="LaButti K."/>
            <person name="Lindquist E.A."/>
            <person name="Lipzen A."/>
            <person name="Lundell T."/>
            <person name="Morin E."/>
            <person name="Murat C."/>
            <person name="Sun H."/>
            <person name="Tunlid A."/>
            <person name="Henrissat B."/>
            <person name="Grigoriev I.V."/>
            <person name="Hibbett D.S."/>
            <person name="Martin F."/>
            <person name="Nordberg H.P."/>
            <person name="Cantor M.N."/>
            <person name="Hua S.X."/>
        </authorList>
    </citation>
    <scope>NUCLEOTIDE SEQUENCE [LARGE SCALE GENOMIC DNA]</scope>
    <source>
        <strain evidence="3 4">Zn</strain>
    </source>
</reference>
<evidence type="ECO:0000256" key="1">
    <source>
        <dbReference type="SAM" id="MobiDB-lite"/>
    </source>
</evidence>
<proteinExistence type="predicted"/>
<dbReference type="InParanoid" id="A0A0C3GJP0"/>
<dbReference type="Proteomes" id="UP000054321">
    <property type="component" value="Unassembled WGS sequence"/>
</dbReference>
<evidence type="ECO:0000313" key="3">
    <source>
        <dbReference type="EMBL" id="KIM96355.1"/>
    </source>
</evidence>
<dbReference type="HOGENOM" id="CLU_021433_1_0_1"/>
<sequence>MEHRSSRKKQTKITFDPVVSEKSSSPAVKMSPAKVRYQLPTPAKSSQTLDRESFDAAAQDTDEDPLALPQPKPHTDLYSAPSDDEEVFTTPLKKNQPVKVPGAFKLLSEKSKKQKNILPSDSEDYDDELAISTPKARQRTRPPIKDSEEEDEETNDEDDEAPVFSNSQPRSVITGNRNKGKGKTVTEQDSDEDDDVITPSPSKRRRSFAISDDEDDDDDEEPVISPLKRRKPDVESDESDIVFSPPKRSRHVIVEDNEDEDEDEDEDDESDVPKSKNQSSVSPFTPSRYTRQAKPPKKHRTAKQKAAELLRRKRAGEKIDQLTESSSDDEDGSGLYDSDPELQALEVFEDEEPSPETSKQATGSTSRQNDSNYNANNDDEEEGFIVEDDDDHPLGVPELPLQFSRLAHKPLKENFIDCVEWLIHNNIDPGFPDRKAERYSHAFLKVDDEARGYAISTFISSQWTAEFTAAIKARPVLTMRGVGGGEGITAEGVPKCDACNHRNHPPKYALSFRGEPYKKSTLEDLEQDSDYEADDENAAPFDEEGNELVPAGREWFSGRDCSDKAFQAHKLIHWKYSLNEAVIEILESQRHLTQRKIAKRRAASSEERWVYADNIVQAWKVDGTIRSLYQEFKKMMDTARTYEPRRYGR</sequence>
<feature type="compositionally biased region" description="Basic residues" evidence="1">
    <location>
        <begin position="1"/>
        <end position="11"/>
    </location>
</feature>
<organism evidence="3 4">
    <name type="scientific">Oidiodendron maius (strain Zn)</name>
    <dbReference type="NCBI Taxonomy" id="913774"/>
    <lineage>
        <taxon>Eukaryota</taxon>
        <taxon>Fungi</taxon>
        <taxon>Dikarya</taxon>
        <taxon>Ascomycota</taxon>
        <taxon>Pezizomycotina</taxon>
        <taxon>Leotiomycetes</taxon>
        <taxon>Leotiomycetes incertae sedis</taxon>
        <taxon>Myxotrichaceae</taxon>
        <taxon>Oidiodendron</taxon>
    </lineage>
</organism>
<reference evidence="4" key="2">
    <citation type="submission" date="2015-01" db="EMBL/GenBank/DDBJ databases">
        <title>Evolutionary Origins and Diversification of the Mycorrhizal Mutualists.</title>
        <authorList>
            <consortium name="DOE Joint Genome Institute"/>
            <consortium name="Mycorrhizal Genomics Consortium"/>
            <person name="Kohler A."/>
            <person name="Kuo A."/>
            <person name="Nagy L.G."/>
            <person name="Floudas D."/>
            <person name="Copeland A."/>
            <person name="Barry K.W."/>
            <person name="Cichocki N."/>
            <person name="Veneault-Fourrey C."/>
            <person name="LaButti K."/>
            <person name="Lindquist E.A."/>
            <person name="Lipzen A."/>
            <person name="Lundell T."/>
            <person name="Morin E."/>
            <person name="Murat C."/>
            <person name="Riley R."/>
            <person name="Ohm R."/>
            <person name="Sun H."/>
            <person name="Tunlid A."/>
            <person name="Henrissat B."/>
            <person name="Grigoriev I.V."/>
            <person name="Hibbett D.S."/>
            <person name="Martin F."/>
        </authorList>
    </citation>
    <scope>NUCLEOTIDE SEQUENCE [LARGE SCALE GENOMIC DNA]</scope>
    <source>
        <strain evidence="4">Zn</strain>
    </source>
</reference>
<feature type="domain" description="DUF4211" evidence="2">
    <location>
        <begin position="384"/>
        <end position="522"/>
    </location>
</feature>
<evidence type="ECO:0000313" key="4">
    <source>
        <dbReference type="Proteomes" id="UP000054321"/>
    </source>
</evidence>
<feature type="compositionally biased region" description="Acidic residues" evidence="1">
    <location>
        <begin position="211"/>
        <end position="222"/>
    </location>
</feature>
<feature type="compositionally biased region" description="Acidic residues" evidence="1">
    <location>
        <begin position="255"/>
        <end position="270"/>
    </location>
</feature>
<dbReference type="GO" id="GO:0005634">
    <property type="term" value="C:nucleus"/>
    <property type="evidence" value="ECO:0007669"/>
    <property type="project" value="TreeGrafter"/>
</dbReference>
<dbReference type="InterPro" id="IPR025451">
    <property type="entry name" value="DUF4211"/>
</dbReference>
<feature type="compositionally biased region" description="Basic residues" evidence="1">
    <location>
        <begin position="294"/>
        <end position="303"/>
    </location>
</feature>
<dbReference type="AlphaFoldDB" id="A0A0C3GJP0"/>
<dbReference type="Pfam" id="PF13926">
    <property type="entry name" value="DUF4211"/>
    <property type="match status" value="1"/>
</dbReference>
<feature type="region of interest" description="Disordered" evidence="1">
    <location>
        <begin position="1"/>
        <end position="378"/>
    </location>
</feature>
<feature type="region of interest" description="Disordered" evidence="1">
    <location>
        <begin position="524"/>
        <end position="543"/>
    </location>
</feature>